<reference evidence="4" key="1">
    <citation type="submission" date="2015-11" db="EMBL/GenBank/DDBJ databases">
        <authorList>
            <person name="Varghese N."/>
        </authorList>
    </citation>
    <scope>NUCLEOTIDE SEQUENCE [LARGE SCALE GENOMIC DNA]</scope>
    <source>
        <strain evidence="4">DSM 45899</strain>
    </source>
</reference>
<evidence type="ECO:0000256" key="1">
    <source>
        <dbReference type="SAM" id="MobiDB-lite"/>
    </source>
</evidence>
<accession>A0A0S4QQE3</accession>
<feature type="region of interest" description="Disordered" evidence="1">
    <location>
        <begin position="145"/>
        <end position="207"/>
    </location>
</feature>
<dbReference type="RefSeq" id="WP_091278389.1">
    <property type="nucleotide sequence ID" value="NZ_FAOZ01000011.1"/>
</dbReference>
<keyword evidence="2" id="KW-0732">Signal</keyword>
<evidence type="ECO:0000256" key="2">
    <source>
        <dbReference type="SAM" id="SignalP"/>
    </source>
</evidence>
<proteinExistence type="predicted"/>
<gene>
    <name evidence="3" type="ORF">Ga0074812_11186</name>
</gene>
<feature type="compositionally biased region" description="Polar residues" evidence="1">
    <location>
        <begin position="149"/>
        <end position="166"/>
    </location>
</feature>
<keyword evidence="4" id="KW-1185">Reference proteome</keyword>
<feature type="signal peptide" evidence="2">
    <location>
        <begin position="1"/>
        <end position="21"/>
    </location>
</feature>
<feature type="compositionally biased region" description="Gly residues" evidence="1">
    <location>
        <begin position="68"/>
        <end position="78"/>
    </location>
</feature>
<evidence type="ECO:0000313" key="3">
    <source>
        <dbReference type="EMBL" id="CUU57250.1"/>
    </source>
</evidence>
<feature type="region of interest" description="Disordered" evidence="1">
    <location>
        <begin position="52"/>
        <end position="94"/>
    </location>
</feature>
<dbReference type="PROSITE" id="PS51257">
    <property type="entry name" value="PROKAR_LIPOPROTEIN"/>
    <property type="match status" value="1"/>
</dbReference>
<feature type="chain" id="PRO_5039715478" description="Secreted protein" evidence="2">
    <location>
        <begin position="22"/>
        <end position="207"/>
    </location>
</feature>
<name>A0A0S4QQE3_9ACTN</name>
<dbReference type="AlphaFoldDB" id="A0A0S4QQE3"/>
<evidence type="ECO:0008006" key="5">
    <source>
        <dbReference type="Google" id="ProtNLM"/>
    </source>
</evidence>
<feature type="compositionally biased region" description="Low complexity" evidence="1">
    <location>
        <begin position="79"/>
        <end position="94"/>
    </location>
</feature>
<evidence type="ECO:0000313" key="4">
    <source>
        <dbReference type="Proteomes" id="UP000198802"/>
    </source>
</evidence>
<dbReference type="Proteomes" id="UP000198802">
    <property type="component" value="Unassembled WGS sequence"/>
</dbReference>
<organism evidence="3 4">
    <name type="scientific">Parafrankia irregularis</name>
    <dbReference type="NCBI Taxonomy" id="795642"/>
    <lineage>
        <taxon>Bacteria</taxon>
        <taxon>Bacillati</taxon>
        <taxon>Actinomycetota</taxon>
        <taxon>Actinomycetes</taxon>
        <taxon>Frankiales</taxon>
        <taxon>Frankiaceae</taxon>
        <taxon>Parafrankia</taxon>
    </lineage>
</organism>
<dbReference type="EMBL" id="FAOZ01000011">
    <property type="protein sequence ID" value="CUU57250.1"/>
    <property type="molecule type" value="Genomic_DNA"/>
</dbReference>
<sequence length="207" mass="19497">MTSTRPSGRACHVVIVGVLFAGALVGCAQSGADTSSTGAQPAAAAAAAAAAGPSPTVPAPASTPAPTGGTGTTGGTGAGSAATPGTAATGPAAASTGLPVSGLPSVAPSPVFLGEACIPDLDVEPAMAVNGLLLYCVPAPEPKVAGAQVGSSGRWSPETPSQSAQAGPQPGSECDPDDVGKIVQGAGGRPVSCLRESDGGMRWADVS</sequence>
<protein>
    <recommendedName>
        <fullName evidence="5">Secreted protein</fullName>
    </recommendedName>
</protein>